<feature type="region of interest" description="Disordered" evidence="1">
    <location>
        <begin position="70"/>
        <end position="95"/>
    </location>
</feature>
<sequence length="170" mass="17990">MVIYVSGEDITQEDVYDFLDTELEQLNADTEAFVTDGLEHEDSYTTAYDAMLIARVRALEGVSDGAAGLECRPETPAHETRGATQSGDPAVPPPSSVLAKAYKQALKHTERGEMDLAIAASALTYLRGLAKQGLLMREGGPSSFILGYVWVAPGLLGSAGTTAPKKSGPT</sequence>
<evidence type="ECO:0000256" key="1">
    <source>
        <dbReference type="SAM" id="MobiDB-lite"/>
    </source>
</evidence>
<dbReference type="Proteomes" id="UP000236544">
    <property type="component" value="Unassembled WGS sequence"/>
</dbReference>
<gene>
    <name evidence="2" type="ORF">LAQU0_S03e06062g</name>
</gene>
<dbReference type="AlphaFoldDB" id="A0A0P1KNP4"/>
<protein>
    <submittedName>
        <fullName evidence="2">LAQU0S03e06062g1_1</fullName>
    </submittedName>
</protein>
<reference evidence="3" key="1">
    <citation type="submission" date="2015-10" db="EMBL/GenBank/DDBJ databases">
        <authorList>
            <person name="Devillers H."/>
        </authorList>
    </citation>
    <scope>NUCLEOTIDE SEQUENCE [LARGE SCALE GENOMIC DNA]</scope>
</reference>
<evidence type="ECO:0000313" key="2">
    <source>
        <dbReference type="EMBL" id="CUS21589.1"/>
    </source>
</evidence>
<dbReference type="EMBL" id="LN890565">
    <property type="protein sequence ID" value="CUS21589.1"/>
    <property type="molecule type" value="Genomic_DNA"/>
</dbReference>
<keyword evidence="3" id="KW-1185">Reference proteome</keyword>
<feature type="compositionally biased region" description="Basic and acidic residues" evidence="1">
    <location>
        <begin position="71"/>
        <end position="81"/>
    </location>
</feature>
<accession>A0A0P1KNP4</accession>
<proteinExistence type="predicted"/>
<name>A0A0P1KNP4_9SACH</name>
<organism evidence="2 3">
    <name type="scientific">Lachancea quebecensis</name>
    <dbReference type="NCBI Taxonomy" id="1654605"/>
    <lineage>
        <taxon>Eukaryota</taxon>
        <taxon>Fungi</taxon>
        <taxon>Dikarya</taxon>
        <taxon>Ascomycota</taxon>
        <taxon>Saccharomycotina</taxon>
        <taxon>Saccharomycetes</taxon>
        <taxon>Saccharomycetales</taxon>
        <taxon>Saccharomycetaceae</taxon>
        <taxon>Lachancea</taxon>
    </lineage>
</organism>
<evidence type="ECO:0000313" key="3">
    <source>
        <dbReference type="Proteomes" id="UP000236544"/>
    </source>
</evidence>
<dbReference type="OrthoDB" id="10354008at2759"/>